<sequence>MELISKYQAAKFQGEVLNMKQENNKVKDELKAGHSRVRELKFEVEKTLARLDEELGISVASKSIEPKRSTSKARIPLRSFLFGVKLRRQKPSIFSCASPALQKQHSDLAAAALPPEQPM</sequence>
<dbReference type="PANTHER" id="PTHR31631">
    <property type="entry name" value="PROTEIN NETWORKED 2D"/>
    <property type="match status" value="1"/>
</dbReference>
<dbReference type="EMBL" id="PJQY01000824">
    <property type="protein sequence ID" value="PQQ07759.1"/>
    <property type="molecule type" value="Genomic_DNA"/>
</dbReference>
<dbReference type="AlphaFoldDB" id="A0A314YPL7"/>
<dbReference type="STRING" id="2094558.A0A314YPL7"/>
<comment type="caution">
    <text evidence="2">The sequence shown here is derived from an EMBL/GenBank/DDBJ whole genome shotgun (WGS) entry which is preliminary data.</text>
</comment>
<dbReference type="OrthoDB" id="616075at2759"/>
<dbReference type="Pfam" id="PF24918">
    <property type="entry name" value="NET2A_C"/>
    <property type="match status" value="1"/>
</dbReference>
<dbReference type="Proteomes" id="UP000250321">
    <property type="component" value="Unassembled WGS sequence"/>
</dbReference>
<evidence type="ECO:0000313" key="2">
    <source>
        <dbReference type="EMBL" id="PQQ07759.1"/>
    </source>
</evidence>
<gene>
    <name evidence="2" type="ORF">Pyn_30592</name>
</gene>
<organism evidence="2 3">
    <name type="scientific">Prunus yedoensis var. nudiflora</name>
    <dbReference type="NCBI Taxonomy" id="2094558"/>
    <lineage>
        <taxon>Eukaryota</taxon>
        <taxon>Viridiplantae</taxon>
        <taxon>Streptophyta</taxon>
        <taxon>Embryophyta</taxon>
        <taxon>Tracheophyta</taxon>
        <taxon>Spermatophyta</taxon>
        <taxon>Magnoliopsida</taxon>
        <taxon>eudicotyledons</taxon>
        <taxon>Gunneridae</taxon>
        <taxon>Pentapetalae</taxon>
        <taxon>rosids</taxon>
        <taxon>fabids</taxon>
        <taxon>Rosales</taxon>
        <taxon>Rosaceae</taxon>
        <taxon>Amygdaloideae</taxon>
        <taxon>Amygdaleae</taxon>
        <taxon>Prunus</taxon>
    </lineage>
</organism>
<dbReference type="PANTHER" id="PTHR31631:SF3">
    <property type="entry name" value="PROTEIN NETWORKED 2B"/>
    <property type="match status" value="1"/>
</dbReference>
<feature type="domain" description="NET2A-D/KIP1-like C-terminal" evidence="1">
    <location>
        <begin position="4"/>
        <end position="58"/>
    </location>
</feature>
<evidence type="ECO:0000313" key="3">
    <source>
        <dbReference type="Proteomes" id="UP000250321"/>
    </source>
</evidence>
<name>A0A314YPL7_PRUYE</name>
<accession>A0A314YPL7</accession>
<dbReference type="InterPro" id="IPR056889">
    <property type="entry name" value="NET2A-D/KIP1-like_C"/>
</dbReference>
<protein>
    <submittedName>
        <fullName evidence="2">Protein NETWORKED 2A</fullName>
    </submittedName>
</protein>
<reference evidence="2 3" key="1">
    <citation type="submission" date="2018-02" db="EMBL/GenBank/DDBJ databases">
        <title>Draft genome of wild Prunus yedoensis var. nudiflora.</title>
        <authorList>
            <person name="Baek S."/>
            <person name="Kim J.-H."/>
            <person name="Choi K."/>
            <person name="Kim G.-B."/>
            <person name="Cho A."/>
            <person name="Jang H."/>
            <person name="Shin C.-H."/>
            <person name="Yu H.-J."/>
            <person name="Mun J.-H."/>
        </authorList>
    </citation>
    <scope>NUCLEOTIDE SEQUENCE [LARGE SCALE GENOMIC DNA]</scope>
    <source>
        <strain evidence="3">cv. Jeju island</strain>
        <tissue evidence="2">Leaf</tissue>
    </source>
</reference>
<proteinExistence type="predicted"/>
<keyword evidence="3" id="KW-1185">Reference proteome</keyword>
<evidence type="ECO:0000259" key="1">
    <source>
        <dbReference type="Pfam" id="PF24918"/>
    </source>
</evidence>